<keyword evidence="2" id="KW-0964">Secreted</keyword>
<evidence type="ECO:0000256" key="3">
    <source>
        <dbReference type="SAM" id="MobiDB-lite"/>
    </source>
</evidence>
<feature type="region of interest" description="Disordered" evidence="3">
    <location>
        <begin position="1401"/>
        <end position="1442"/>
    </location>
</feature>
<keyword evidence="6" id="KW-1185">Reference proteome</keyword>
<dbReference type="SUPFAM" id="SSF51120">
    <property type="entry name" value="beta-Roll"/>
    <property type="match status" value="10"/>
</dbReference>
<evidence type="ECO:0000256" key="2">
    <source>
        <dbReference type="ARBA" id="ARBA00022525"/>
    </source>
</evidence>
<feature type="region of interest" description="Disordered" evidence="3">
    <location>
        <begin position="1751"/>
        <end position="1782"/>
    </location>
</feature>
<evidence type="ECO:0000256" key="1">
    <source>
        <dbReference type="ARBA" id="ARBA00004613"/>
    </source>
</evidence>
<dbReference type="Pfam" id="PF17963">
    <property type="entry name" value="Big_9"/>
    <property type="match status" value="1"/>
</dbReference>
<dbReference type="PROSITE" id="PS00330">
    <property type="entry name" value="HEMOLYSIN_CALCIUM"/>
    <property type="match status" value="9"/>
</dbReference>
<evidence type="ECO:0000313" key="6">
    <source>
        <dbReference type="Proteomes" id="UP001193035"/>
    </source>
</evidence>
<comment type="subcellular location">
    <subcellularLocation>
        <location evidence="1">Secreted</location>
    </subcellularLocation>
</comment>
<dbReference type="InterPro" id="IPR011049">
    <property type="entry name" value="Serralysin-like_metalloprot_C"/>
</dbReference>
<proteinExistence type="predicted"/>
<reference evidence="5 6" key="1">
    <citation type="submission" date="2019-05" db="EMBL/GenBank/DDBJ databases">
        <title>Ruegeria sp. nov., isolated from tidal flat.</title>
        <authorList>
            <person name="Kim W."/>
        </authorList>
    </citation>
    <scope>NUCLEOTIDE SEQUENCE [LARGE SCALE GENOMIC DNA]</scope>
    <source>
        <strain evidence="5 6">CAU 1488</strain>
    </source>
</reference>
<dbReference type="PRINTS" id="PR00313">
    <property type="entry name" value="CABNDNGRPT"/>
</dbReference>
<name>A0ABY2WTF7_9RHOB</name>
<dbReference type="InterPro" id="IPR050557">
    <property type="entry name" value="RTX_toxin/Mannuronan_C5-epim"/>
</dbReference>
<dbReference type="InterPro" id="IPR018511">
    <property type="entry name" value="Hemolysin-typ_Ca-bd_CS"/>
</dbReference>
<dbReference type="Pfam" id="PF06594">
    <property type="entry name" value="HCBP_related"/>
    <property type="match status" value="1"/>
</dbReference>
<dbReference type="RefSeq" id="WP_138845794.1">
    <property type="nucleotide sequence ID" value="NZ_VCPD01000012.1"/>
</dbReference>
<feature type="compositionally biased region" description="Polar residues" evidence="3">
    <location>
        <begin position="1753"/>
        <end position="1763"/>
    </location>
</feature>
<gene>
    <name evidence="5" type="ORF">FGK63_20465</name>
</gene>
<feature type="domain" description="Haemolysin-type calcium binding-related" evidence="4">
    <location>
        <begin position="1625"/>
        <end position="1665"/>
    </location>
</feature>
<evidence type="ECO:0000259" key="4">
    <source>
        <dbReference type="Pfam" id="PF06594"/>
    </source>
</evidence>
<dbReference type="EMBL" id="VCPD01000012">
    <property type="protein sequence ID" value="TMV02604.1"/>
    <property type="molecule type" value="Genomic_DNA"/>
</dbReference>
<protein>
    <recommendedName>
        <fullName evidence="4">Haemolysin-type calcium binding-related domain-containing protein</fullName>
    </recommendedName>
</protein>
<dbReference type="Pfam" id="PF00353">
    <property type="entry name" value="HemolysinCabind"/>
    <property type="match status" value="16"/>
</dbReference>
<evidence type="ECO:0000313" key="5">
    <source>
        <dbReference type="EMBL" id="TMV02604.1"/>
    </source>
</evidence>
<comment type="caution">
    <text evidence="5">The sequence shown here is derived from an EMBL/GenBank/DDBJ whole genome shotgun (WGS) entry which is preliminary data.</text>
</comment>
<feature type="compositionally biased region" description="Basic and acidic residues" evidence="3">
    <location>
        <begin position="1424"/>
        <end position="1436"/>
    </location>
</feature>
<organism evidence="5 6">
    <name type="scientific">Ruegeria sediminis</name>
    <dbReference type="NCBI Taxonomy" id="2583820"/>
    <lineage>
        <taxon>Bacteria</taxon>
        <taxon>Pseudomonadati</taxon>
        <taxon>Pseudomonadota</taxon>
        <taxon>Alphaproteobacteria</taxon>
        <taxon>Rhodobacterales</taxon>
        <taxon>Roseobacteraceae</taxon>
        <taxon>Ruegeria</taxon>
    </lineage>
</organism>
<dbReference type="InterPro" id="IPR001343">
    <property type="entry name" value="Hemolysn_Ca-bd"/>
</dbReference>
<dbReference type="Gene3D" id="2.150.10.10">
    <property type="entry name" value="Serralysin-like metalloprotease, C-terminal"/>
    <property type="match status" value="11"/>
</dbReference>
<sequence>MAMSVSVNELVSVFLYGENTPPENLNDTGLIERSDDSNYDIDIADHMQNEGRFALPTRFALIEEFFSGEYLPEDFFEFEPDAGQEYTKSDTVVTFTKSQANYYFNGGASFFGLSIDHKDYGGASDEEMIEYAKRAFVFGNMQYKISDEATFKIEKISNGDGTFSYKKSIESFGIEPINNDFDFVGGDWVTEATQAISRRAIDPSGINETVNLVFTNESGNYQLSDYTFSDYQSDLSEEGNQTFYPFESLLSAEAGDRRNRLAEGVQELFDNLYADGVTDTRIDGRFVVFGSQNSDDLRVGFANYEQDNTNHEFDLTDTEQTGSFFSDLLPYSFEFPQMIESGLHYILADGDDTLDAGSHGYLGPDGTYGGFFDGGEDIDTLSYVNSSTGVRISVNSAASQEASAVFSVTDVNDPDAWQDLFTNFEVIKLNNLANVIEFAPEFYDLEVDGNYTIQADDALEEGHLLDGSTLDEGFTITLEQSDCSAGSITSHGSSLTLANFDNVTGSEHADTITGGSGRNDVRGGDDVDIIDGGDGHDEIHGGLGDDVIEGGAGADWIYDRGADDDIREGETLDQYVNRVLAYDGEGNDEIRAGDGSDILVYSGGTDTYYGGKGNDIYMATERAETSSAESDSLTVVLGDDGADFGHDLIRGDGHWIDKVRFEGINRADVTVNYNYEEFFIGSEVFDFDPLFSGWFFDPAPETLDHFMTVGTIEIVVSETSSLTIENVIGFQTKGANGGSITIAPSIVIPFALEFEDGFLDWPSSVSDPSNGNRTFANSALGDNAFAALGALEAERSVPTETIEGDPLASNELFGSIEAEILIGGDVDDSLFGGGANDTLIGGKGADYLNGGSGIDTASYADATSGIQMTLGGHLITPSGDAAGDEFVSIENLTGSDFDDFLGGSDQANVLRGGLGNDVLSGGKGDNELYGGAGNDELFSSFGNNIMDGGAGDDTLEAWVGYDMLDGGEGNDLLINKGYTWQEYVQGQGWTTTYEAGNGIYDGGTGIDTLETQSSMDTTVDLAAGYVSWKESGDRIKLVSIENANTGRGDDTIYGNDGDNVLNAGRGDDEIFGGGGNDTLIGGDGDDRLFGGTGIDTAKINGISTTASYDVVEGGVRVTIDTLHPDYAWPMDDGTFIIYDDVEFIEFNDVTLTYADIAGPLQTEFEVIDDYHRLDEGGSTVVDFTANDLKFNGDPISVVTVAGTAMSAGTMIRLASGATLTMLADGTLEFDQGGAYAWLESGQTATETVTYTATDSSGVEKTGSVTLVVDGVASNPDAVHLDRNAIVTSPDPEKAAKTNIANFNIAASVVVIDEVYVDPNNPPAGVTIEEIGGDTFVMFGSDDAIVLEDISYDAWKHAAASLTLAATEHDDVLVGDSGNNTLAGQAGEDYILGGAGNDNLSGNDGDDEILGGTGQDTLHGGNGDDVLRGGDGDDDLRGGYGQDTYDGGDGVDFISIDGDYDTSFGSLGAHVDLRAGVLEWKNNQNGLERLISIENVRGTIGSDTIIGNDGDNYLDASSGDDQLVMGGGGNDTLMAYGDNSEIHGETGNDRLTGGNGSQILVGGVGDDGLIGRGDDDTYLINLGDGNDWIHEGYGNSFGDRVVFGAGITSEMIALSVSDNDGDGHNNIVLSIQGTTQTVTIEDCFYTNASYNQAVEYLEFADGTVIDLGELYSSTRYQGTSGNDSYSGTGLGEFMYGLEGDDYMFGEAGNDTLHGGDGNDELRGGWGDDKHYGDAGDDLIVAWDGDDLASGGTGNDSLYGNNGNDQLYGDDGNDTIDGGNGDDNHYGGAGDDLVLGNAGTDFFDGGEGVDTIDFSYSSNNFNMDLSQEIVVFSGGVTEQVLNFENIIGGAGNNVLTGSDGSNTIDGRNGDDSHYGGAGNDYIFGNVGADFFDGGADIDTIDFSYSSDNFSINLSQSKAVFSSGFTEQVLNFENIVGGSGNNTLTGSADDNVIDGGAGNDTLTGAGGADEFLFKDNFGTDTITDFTDGTDLIRVDIAGLGFEDLVLSDNGGDAEVDIGTHGKIILSGVAASVLTQEDFTFA</sequence>
<dbReference type="PANTHER" id="PTHR38340">
    <property type="entry name" value="S-LAYER PROTEIN"/>
    <property type="match status" value="1"/>
</dbReference>
<dbReference type="InterPro" id="IPR010566">
    <property type="entry name" value="Haemolys_ca-bd"/>
</dbReference>
<accession>A0ABY2WTF7</accession>
<dbReference type="Proteomes" id="UP001193035">
    <property type="component" value="Unassembled WGS sequence"/>
</dbReference>
<dbReference type="PANTHER" id="PTHR38340:SF1">
    <property type="entry name" value="S-LAYER PROTEIN"/>
    <property type="match status" value="1"/>
</dbReference>